<keyword evidence="2 3" id="KW-0040">ANK repeat</keyword>
<dbReference type="GO" id="GO:0003824">
    <property type="term" value="F:catalytic activity"/>
    <property type="evidence" value="ECO:0007669"/>
    <property type="project" value="InterPro"/>
</dbReference>
<evidence type="ECO:0000256" key="4">
    <source>
        <dbReference type="SAM" id="MobiDB-lite"/>
    </source>
</evidence>
<dbReference type="Gene3D" id="1.25.40.20">
    <property type="entry name" value="Ankyrin repeat-containing domain"/>
    <property type="match status" value="6"/>
</dbReference>
<evidence type="ECO:0000259" key="6">
    <source>
        <dbReference type="Pfam" id="PF24883"/>
    </source>
</evidence>
<feature type="repeat" description="ANK" evidence="3">
    <location>
        <begin position="1199"/>
        <end position="1231"/>
    </location>
</feature>
<feature type="repeat" description="ANK" evidence="3">
    <location>
        <begin position="1427"/>
        <end position="1459"/>
    </location>
</feature>
<dbReference type="PANTHER" id="PTHR24178:SF9">
    <property type="entry name" value="ANK_REP_REGION DOMAIN-CONTAINING PROTEIN"/>
    <property type="match status" value="1"/>
</dbReference>
<feature type="repeat" description="ANK" evidence="3">
    <location>
        <begin position="1559"/>
        <end position="1591"/>
    </location>
</feature>
<dbReference type="InterPro" id="IPR036770">
    <property type="entry name" value="Ankyrin_rpt-contain_sf"/>
</dbReference>
<keyword evidence="8" id="KW-1185">Reference proteome</keyword>
<dbReference type="SUPFAM" id="SSF53167">
    <property type="entry name" value="Purine and uridine phosphorylases"/>
    <property type="match status" value="1"/>
</dbReference>
<proteinExistence type="predicted"/>
<feature type="repeat" description="ANK" evidence="3">
    <location>
        <begin position="1394"/>
        <end position="1426"/>
    </location>
</feature>
<keyword evidence="1" id="KW-0677">Repeat</keyword>
<feature type="repeat" description="ANK" evidence="3">
    <location>
        <begin position="1626"/>
        <end position="1658"/>
    </location>
</feature>
<dbReference type="KEGG" id="trg:TRUGW13939_01616"/>
<sequence>LTAQSKIWHLASGMESEYRNDEYTVAWICALQDEFDVATAMLSHEHGLPQHLPERDSNAYILGEIGEHKIVLACLPAGRTGVHSAAAVVENMRRTFSSLRFGLLVGIGGGVPNLANGVDIRLGDIAVSVPHGPYGGVVQYDYGKSEAGGTFTHCGQLNSPPEKLLSYVSILQSFQRRLKNPRNLVRQFLDELDEYSDEYGYPDIEDRLFRPDCMHTTAPDQVDGCNLCDTTQLVHRKRRRNSDPAIHLGIIASGNAVIRDSTKRDRINSEYGNSIICFEMEAAGLMNNFPCLVIRGISDYADSHKNDNWRYRAIATASAYAKALLTLVRPAEVSAIPEIRKVMATVQEVNQSISHVQQHVQKGFGYIDEERAERERNDILEWLTPLDYGPQLSDTIRRRYESTGEWILTSSEYQEWINGKKKTVFCPGIPGAGKTVLTAISVYDLYSRFEGDKGIGIAYIFFDFQRRDEQTLDNLLLSLLKQLLQYRNPLPKSIQDIHHRHRTTKIRPSTNDIATLLEYVATTFSKIFILVDALDECQTANGCRMNFLTNLLNLQGKVNFQLFATSRINEEIAAMFQDCLTLSISASAADITKYVNGQMKRLQPDIIDDEIRGMIEAGVLEASRGMFLLAALHMNTLADQPTRGDIKTTLKKLAKGVDGLDATYRQAMERIESHGLRSRSIAKETLSWIIHAKRQLSVEELRHALAVRMGTKELDKDYLPSTKVLSSVCAGLVTIDEESGIIRLVHYTTLEFFMRNKKEWFQNADSEIAKACVTYLSFDSFQTGPCQTDEDFETRLQENVLYDYAARNWAYHAQDVLDTTMRQLILNFLERDTSVSACFQTIMITRIYSEYSQGVPKQMSGLHLAAYFGLTEFVAALLAARHDPSPRDDKGWTPLHWAIRNKREATAKLLVDNGADPRSRSDGGWTPLHWASRNGNEAVVKLLLAHGADPNSRSEDGWTPLHAAVENCDEVISQLLLSNGAYPGPESDYDSQNWFDAERSDKLMKMLHKQNISISEGAKLIMKDLGVPESYLGNHDKTPWISFKWTKAKVVFGVAKATDPGSQDEYSCRTPLQSAARNGYDRLVKLLVENGADIDSKDSSGNRAIHLAAGNGREGAVKILLDSGDDLNSKDNSGLTPLHKAAEGGYNTAVKFLLERGALINQKGVDGLTVLHVAAKKNHHNTVKLLHENGADLNEVDNDGRTALYLAAVEGHQALVELLLDLGANLTATTNEDRTVLHSIADIGSEEVLDILLERGADVNVINGSSHTPLHLASMKGRDIVVKKLLDKGADPALGDTCCTPLYAAANKGFSTTVELLLANGAPPDQGKDTFTPLDAAATNGHIAVMMMLLEKGADVNHDNDHNIRAIHLATQKGHTAAVKLLLERGAKLTRTDTSATPLHIAAECGFPVIVELLLDNGSDPNIALDSGSTSLHRAVRNEHTSVVEILLIKGANPSMKDDEGLMPLHIAAERGNVALIETLIKHGADTEAKDESNQLDPLHWAQVNGREAAVLKLLEHGVDYLVDKRGSTTLHWAALGSHESVAKLLLDKGAPSSPKTDEGWTPLHSAVINGNVGVMKLLLDHGADMEANGHNSRITPLSLAAYQGRENAVKLLLEYGANIEYKGPENMTPLFIAAVENNKGAVKELLGYGADVNTVDVKGQTPLSWATENNEKETAQLILQKFPVESDDSDYSHIQAPSDSDFSLISH</sequence>
<dbReference type="GO" id="GO:0009116">
    <property type="term" value="P:nucleoside metabolic process"/>
    <property type="evidence" value="ECO:0007669"/>
    <property type="project" value="InterPro"/>
</dbReference>
<dbReference type="Gene3D" id="3.40.50.300">
    <property type="entry name" value="P-loop containing nucleotide triphosphate hydrolases"/>
    <property type="match status" value="1"/>
</dbReference>
<name>A0A7H8QKP9_TALRU</name>
<feature type="non-terminal residue" evidence="7">
    <location>
        <position position="1"/>
    </location>
</feature>
<feature type="compositionally biased region" description="Polar residues" evidence="4">
    <location>
        <begin position="1696"/>
        <end position="1708"/>
    </location>
</feature>
<dbReference type="RefSeq" id="XP_035340708.1">
    <property type="nucleotide sequence ID" value="XM_035484815.1"/>
</dbReference>
<protein>
    <submittedName>
        <fullName evidence="7">Uncharacterized protein</fullName>
    </submittedName>
</protein>
<dbReference type="SUPFAM" id="SSF48403">
    <property type="entry name" value="Ankyrin repeat"/>
    <property type="match status" value="3"/>
</dbReference>
<dbReference type="InterPro" id="IPR002110">
    <property type="entry name" value="Ankyrin_rpt"/>
</dbReference>
<dbReference type="InterPro" id="IPR035994">
    <property type="entry name" value="Nucleoside_phosphorylase_sf"/>
</dbReference>
<dbReference type="Pfam" id="PF00023">
    <property type="entry name" value="Ank"/>
    <property type="match status" value="3"/>
</dbReference>
<reference evidence="8" key="1">
    <citation type="submission" date="2020-06" db="EMBL/GenBank/DDBJ databases">
        <title>A chromosome-scale genome assembly of Talaromyces rugulosus W13939.</title>
        <authorList>
            <person name="Wang B."/>
            <person name="Guo L."/>
            <person name="Ye K."/>
            <person name="Wang L."/>
        </authorList>
    </citation>
    <scope>NUCLEOTIDE SEQUENCE [LARGE SCALE GENOMIC DNA]</scope>
    <source>
        <strain evidence="8">W13939</strain>
    </source>
</reference>
<evidence type="ECO:0000256" key="2">
    <source>
        <dbReference type="ARBA" id="ARBA00023043"/>
    </source>
</evidence>
<dbReference type="Pfam" id="PF12796">
    <property type="entry name" value="Ank_2"/>
    <property type="match status" value="8"/>
</dbReference>
<feature type="repeat" description="ANK" evidence="3">
    <location>
        <begin position="956"/>
        <end position="988"/>
    </location>
</feature>
<gene>
    <name evidence="7" type="ORF">TRUGW13939_01616</name>
</gene>
<dbReference type="OrthoDB" id="4221929at2759"/>
<dbReference type="Pfam" id="PF24883">
    <property type="entry name" value="NPHP3_N"/>
    <property type="match status" value="1"/>
</dbReference>
<dbReference type="PROSITE" id="PS50297">
    <property type="entry name" value="ANK_REP_REGION"/>
    <property type="match status" value="19"/>
</dbReference>
<evidence type="ECO:0000313" key="7">
    <source>
        <dbReference type="EMBL" id="QKX54529.1"/>
    </source>
</evidence>
<feature type="region of interest" description="Disordered" evidence="4">
    <location>
        <begin position="1689"/>
        <end position="1708"/>
    </location>
</feature>
<feature type="repeat" description="ANK" evidence="3">
    <location>
        <begin position="890"/>
        <end position="922"/>
    </location>
</feature>
<feature type="repeat" description="ANK" evidence="3">
    <location>
        <begin position="1362"/>
        <end position="1394"/>
    </location>
</feature>
<dbReference type="InterPro" id="IPR027417">
    <property type="entry name" value="P-loop_NTPase"/>
</dbReference>
<feature type="repeat" description="ANK" evidence="3">
    <location>
        <begin position="1460"/>
        <end position="1492"/>
    </location>
</feature>
<dbReference type="PRINTS" id="PR01415">
    <property type="entry name" value="ANKYRIN"/>
</dbReference>
<dbReference type="GO" id="GO:0055117">
    <property type="term" value="P:regulation of cardiac muscle contraction"/>
    <property type="evidence" value="ECO:0007669"/>
    <property type="project" value="TreeGrafter"/>
</dbReference>
<feature type="repeat" description="ANK" evidence="3">
    <location>
        <begin position="1526"/>
        <end position="1558"/>
    </location>
</feature>
<dbReference type="PANTHER" id="PTHR24178">
    <property type="entry name" value="MOLTING PROTEIN MLT-4"/>
    <property type="match status" value="1"/>
</dbReference>
<evidence type="ECO:0000256" key="3">
    <source>
        <dbReference type="PROSITE-ProRule" id="PRU00023"/>
    </source>
</evidence>
<evidence type="ECO:0000313" key="8">
    <source>
        <dbReference type="Proteomes" id="UP000509510"/>
    </source>
</evidence>
<dbReference type="InterPro" id="IPR054471">
    <property type="entry name" value="GPIID_WHD"/>
</dbReference>
<dbReference type="Pfam" id="PF22939">
    <property type="entry name" value="WHD_GPIID"/>
    <property type="match status" value="1"/>
</dbReference>
<feature type="repeat" description="ANK" evidence="3">
    <location>
        <begin position="1329"/>
        <end position="1361"/>
    </location>
</feature>
<dbReference type="EMBL" id="CP055898">
    <property type="protein sequence ID" value="QKX54529.1"/>
    <property type="molecule type" value="Genomic_DNA"/>
</dbReference>
<dbReference type="Gene3D" id="3.40.50.1580">
    <property type="entry name" value="Nucleoside phosphorylase domain"/>
    <property type="match status" value="1"/>
</dbReference>
<dbReference type="InterPro" id="IPR056884">
    <property type="entry name" value="NPHP3-like_N"/>
</dbReference>
<feature type="repeat" description="ANK" evidence="3">
    <location>
        <begin position="1232"/>
        <end position="1264"/>
    </location>
</feature>
<feature type="repeat" description="ANK" evidence="3">
    <location>
        <begin position="1166"/>
        <end position="1198"/>
    </location>
</feature>
<dbReference type="Proteomes" id="UP000509510">
    <property type="component" value="Chromosome I"/>
</dbReference>
<feature type="domain" description="GPI inositol-deacylase winged helix" evidence="5">
    <location>
        <begin position="674"/>
        <end position="757"/>
    </location>
</feature>
<feature type="domain" description="Nephrocystin 3-like N-terminal" evidence="6">
    <location>
        <begin position="403"/>
        <end position="567"/>
    </location>
</feature>
<accession>A0A7H8QKP9</accession>
<dbReference type="PROSITE" id="PS50088">
    <property type="entry name" value="ANK_REPEAT"/>
    <property type="match status" value="19"/>
</dbReference>
<feature type="repeat" description="ANK" evidence="3">
    <location>
        <begin position="1133"/>
        <end position="1165"/>
    </location>
</feature>
<dbReference type="GO" id="GO:0036371">
    <property type="term" value="P:protein localization to T-tubule"/>
    <property type="evidence" value="ECO:0007669"/>
    <property type="project" value="TreeGrafter"/>
</dbReference>
<feature type="repeat" description="ANK" evidence="3">
    <location>
        <begin position="1067"/>
        <end position="1099"/>
    </location>
</feature>
<dbReference type="GeneID" id="55989126"/>
<feature type="repeat" description="ANK" evidence="3">
    <location>
        <begin position="1100"/>
        <end position="1132"/>
    </location>
</feature>
<dbReference type="SMART" id="SM00248">
    <property type="entry name" value="ANK"/>
    <property type="match status" value="23"/>
</dbReference>
<evidence type="ECO:0000256" key="1">
    <source>
        <dbReference type="ARBA" id="ARBA00022737"/>
    </source>
</evidence>
<dbReference type="SUPFAM" id="SSF52540">
    <property type="entry name" value="P-loop containing nucleoside triphosphate hydrolases"/>
    <property type="match status" value="1"/>
</dbReference>
<feature type="repeat" description="ANK" evidence="3">
    <location>
        <begin position="923"/>
        <end position="955"/>
    </location>
</feature>
<feature type="repeat" description="ANK" evidence="3">
    <location>
        <begin position="1265"/>
        <end position="1297"/>
    </location>
</feature>
<evidence type="ECO:0000259" key="5">
    <source>
        <dbReference type="Pfam" id="PF22939"/>
    </source>
</evidence>
<organism evidence="7 8">
    <name type="scientific">Talaromyces rugulosus</name>
    <name type="common">Penicillium rugulosum</name>
    <dbReference type="NCBI Taxonomy" id="121627"/>
    <lineage>
        <taxon>Eukaryota</taxon>
        <taxon>Fungi</taxon>
        <taxon>Dikarya</taxon>
        <taxon>Ascomycota</taxon>
        <taxon>Pezizomycotina</taxon>
        <taxon>Eurotiomycetes</taxon>
        <taxon>Eurotiomycetidae</taxon>
        <taxon>Eurotiales</taxon>
        <taxon>Trichocomaceae</taxon>
        <taxon>Talaromyces</taxon>
        <taxon>Talaromyces sect. Islandici</taxon>
    </lineage>
</organism>
<feature type="repeat" description="ANK" evidence="3">
    <location>
        <begin position="1593"/>
        <end position="1625"/>
    </location>
</feature>